<sequence length="172" mass="18773">MSKSLYELAAEMVTAQASHVAMTPDEMAEAITKAYQTLASIKSMEEAGEAPEVETEPAEEIPEKLLKLREAPLRSIRQKSVVCLECGAEFKMLTNKHLEQHGMTANEYRAKYGMKKRQPLSCKSLSADRAKVAKEKGLADKLVAARTAKKADAKKAKAPKKKAAPKADALAE</sequence>
<protein>
    <submittedName>
        <fullName evidence="3">Transcriptional regulator, MucR family</fullName>
    </submittedName>
</protein>
<name>A0A1M6Q7Y8_9BACT</name>
<dbReference type="GO" id="GO:0006355">
    <property type="term" value="P:regulation of DNA-templated transcription"/>
    <property type="evidence" value="ECO:0007669"/>
    <property type="project" value="InterPro"/>
</dbReference>
<dbReference type="STRING" id="1121393.SAMN02745216_02991"/>
<dbReference type="Gene3D" id="1.10.10.1550">
    <property type="entry name" value="ROS/MUCR transcriptional regulator protein"/>
    <property type="match status" value="1"/>
</dbReference>
<proteinExistence type="inferred from homology"/>
<accession>A0A1M6Q7Y8</accession>
<keyword evidence="4" id="KW-1185">Reference proteome</keyword>
<organism evidence="3 4">
    <name type="scientific">Desulfatibacillum alkenivorans DSM 16219</name>
    <dbReference type="NCBI Taxonomy" id="1121393"/>
    <lineage>
        <taxon>Bacteria</taxon>
        <taxon>Pseudomonadati</taxon>
        <taxon>Thermodesulfobacteriota</taxon>
        <taxon>Desulfobacteria</taxon>
        <taxon>Desulfobacterales</taxon>
        <taxon>Desulfatibacillaceae</taxon>
        <taxon>Desulfatibacillum</taxon>
    </lineage>
</organism>
<reference evidence="4" key="1">
    <citation type="submission" date="2016-11" db="EMBL/GenBank/DDBJ databases">
        <authorList>
            <person name="Varghese N."/>
            <person name="Submissions S."/>
        </authorList>
    </citation>
    <scope>NUCLEOTIDE SEQUENCE [LARGE SCALE GENOMIC DNA]</scope>
    <source>
        <strain evidence="4">DSM 16219</strain>
    </source>
</reference>
<evidence type="ECO:0000313" key="3">
    <source>
        <dbReference type="EMBL" id="SHK16389.1"/>
    </source>
</evidence>
<dbReference type="Pfam" id="PF05443">
    <property type="entry name" value="ROS_MUCR"/>
    <property type="match status" value="1"/>
</dbReference>
<dbReference type="EMBL" id="FQZU01000019">
    <property type="protein sequence ID" value="SHK16389.1"/>
    <property type="molecule type" value="Genomic_DNA"/>
</dbReference>
<dbReference type="InterPro" id="IPR041920">
    <property type="entry name" value="ROS/MUCR_sf"/>
</dbReference>
<feature type="region of interest" description="Disordered" evidence="2">
    <location>
        <begin position="146"/>
        <end position="172"/>
    </location>
</feature>
<dbReference type="AlphaFoldDB" id="A0A1M6Q7Y8"/>
<dbReference type="InterPro" id="IPR008807">
    <property type="entry name" value="ROS_MUCR"/>
</dbReference>
<dbReference type="Proteomes" id="UP000183994">
    <property type="component" value="Unassembled WGS sequence"/>
</dbReference>
<comment type="similarity">
    <text evidence="1">Belongs to the ros/MucR family.</text>
</comment>
<gene>
    <name evidence="3" type="ORF">SAMN02745216_02991</name>
</gene>
<dbReference type="GO" id="GO:0003677">
    <property type="term" value="F:DNA binding"/>
    <property type="evidence" value="ECO:0007669"/>
    <property type="project" value="InterPro"/>
</dbReference>
<dbReference type="GO" id="GO:0008270">
    <property type="term" value="F:zinc ion binding"/>
    <property type="evidence" value="ECO:0007669"/>
    <property type="project" value="InterPro"/>
</dbReference>
<evidence type="ECO:0000256" key="1">
    <source>
        <dbReference type="ARBA" id="ARBA00007031"/>
    </source>
</evidence>
<dbReference type="OrthoDB" id="9809693at2"/>
<evidence type="ECO:0000256" key="2">
    <source>
        <dbReference type="SAM" id="MobiDB-lite"/>
    </source>
</evidence>
<dbReference type="RefSeq" id="WP_073477008.1">
    <property type="nucleotide sequence ID" value="NZ_FQZU01000019.1"/>
</dbReference>
<evidence type="ECO:0000313" key="4">
    <source>
        <dbReference type="Proteomes" id="UP000183994"/>
    </source>
</evidence>